<evidence type="ECO:0000256" key="4">
    <source>
        <dbReference type="ARBA" id="ARBA00023004"/>
    </source>
</evidence>
<dbReference type="InterPro" id="IPR038062">
    <property type="entry name" value="ScdA-like_N_sf"/>
</dbReference>
<dbReference type="AlphaFoldDB" id="A0A098C0M5"/>
<dbReference type="InterPro" id="IPR019903">
    <property type="entry name" value="RIC_family"/>
</dbReference>
<feature type="domain" description="Hemerythrin-like" evidence="5">
    <location>
        <begin position="84"/>
        <end position="231"/>
    </location>
</feature>
<evidence type="ECO:0000259" key="5">
    <source>
        <dbReference type="Pfam" id="PF01814"/>
    </source>
</evidence>
<dbReference type="GO" id="GO:0046872">
    <property type="term" value="F:metal ion binding"/>
    <property type="evidence" value="ECO:0007669"/>
    <property type="project" value="UniProtKB-KW"/>
</dbReference>
<organism evidence="6 7">
    <name type="scientific">Fermentimonas caenicola</name>
    <dbReference type="NCBI Taxonomy" id="1562970"/>
    <lineage>
        <taxon>Bacteria</taxon>
        <taxon>Pseudomonadati</taxon>
        <taxon>Bacteroidota</taxon>
        <taxon>Bacteroidia</taxon>
        <taxon>Bacteroidales</taxon>
        <taxon>Dysgonomonadaceae</taxon>
        <taxon>Fermentimonas</taxon>
    </lineage>
</organism>
<dbReference type="GO" id="GO:0005737">
    <property type="term" value="C:cytoplasm"/>
    <property type="evidence" value="ECO:0007669"/>
    <property type="project" value="UniProtKB-SubCell"/>
</dbReference>
<protein>
    <submittedName>
        <fullName evidence="6">Nitric oxide-dependent regulator</fullName>
    </submittedName>
</protein>
<sequence length="241" mass="27733">MEINNQSIIGKIVAENYKAASVFKKYKIDFCCNGNRTIADASKKNQIDEETLINELNDVTSEKNQGDIDFKSFPLDLLSDYIEKTHHRYIDSKIPEITPYLEKIVNVHGNMHPELYEVERLFKESAGDLSAHLRKEELMLFPYIRQVVKAQISGGKKPVAKMGNAAEYIALMEDDHNVEGERFRTISELTDNYNPPADACNTYRVTLSLLQEFEEDLHRHIHLENNILFPKSIALIENMED</sequence>
<accession>A0A098C0M5</accession>
<keyword evidence="4" id="KW-0408">Iron</keyword>
<dbReference type="PANTHER" id="PTHR36438:SF1">
    <property type="entry name" value="IRON-SULFUR CLUSTER REPAIR PROTEIN YTFE"/>
    <property type="match status" value="1"/>
</dbReference>
<evidence type="ECO:0000313" key="7">
    <source>
        <dbReference type="Proteomes" id="UP000032417"/>
    </source>
</evidence>
<dbReference type="Gene3D" id="1.20.120.520">
    <property type="entry name" value="nmb1532 protein domain like"/>
    <property type="match status" value="1"/>
</dbReference>
<dbReference type="Pfam" id="PF01814">
    <property type="entry name" value="Hemerythrin"/>
    <property type="match status" value="1"/>
</dbReference>
<dbReference type="Proteomes" id="UP000032417">
    <property type="component" value="Chromosome 1"/>
</dbReference>
<dbReference type="KEGG" id="pbt:ING2E5B_1733"/>
<dbReference type="Gene3D" id="1.10.3910.10">
    <property type="entry name" value="SP0561-like"/>
    <property type="match status" value="1"/>
</dbReference>
<dbReference type="EMBL" id="LN515532">
    <property type="protein sequence ID" value="CEA16479.1"/>
    <property type="molecule type" value="Genomic_DNA"/>
</dbReference>
<proteinExistence type="predicted"/>
<evidence type="ECO:0000256" key="3">
    <source>
        <dbReference type="ARBA" id="ARBA00022723"/>
    </source>
</evidence>
<dbReference type="HOGENOM" id="CLU_076075_0_1_10"/>
<name>A0A098C0M5_9BACT</name>
<dbReference type="NCBIfam" id="TIGR03652">
    <property type="entry name" value="FeS_repair_RIC"/>
    <property type="match status" value="1"/>
</dbReference>
<gene>
    <name evidence="6" type="primary">dnrN</name>
    <name evidence="6" type="ORF">ING2E5B_1733</name>
</gene>
<dbReference type="STRING" id="1562970.ING2E5B_1733"/>
<dbReference type="PATRIC" id="fig|1562970.3.peg.1720"/>
<dbReference type="PANTHER" id="PTHR36438">
    <property type="entry name" value="IRON-SULFUR CLUSTER REPAIR PROTEIN YTFE"/>
    <property type="match status" value="1"/>
</dbReference>
<keyword evidence="3" id="KW-0479">Metal-binding</keyword>
<dbReference type="Pfam" id="PF04405">
    <property type="entry name" value="ScdA_N"/>
    <property type="match status" value="1"/>
</dbReference>
<evidence type="ECO:0000313" key="6">
    <source>
        <dbReference type="EMBL" id="CEA16479.1"/>
    </source>
</evidence>
<reference evidence="6 7" key="1">
    <citation type="submission" date="2014-08" db="EMBL/GenBank/DDBJ databases">
        <authorList>
            <person name="Wibberg D."/>
        </authorList>
    </citation>
    <scope>NUCLEOTIDE SEQUENCE [LARGE SCALE GENOMIC DNA]</scope>
    <source>
        <strain evidence="7">ING2-E5B</strain>
    </source>
</reference>
<keyword evidence="7" id="KW-1185">Reference proteome</keyword>
<comment type="subcellular location">
    <subcellularLocation>
        <location evidence="1">Cytoplasm</location>
    </subcellularLocation>
</comment>
<evidence type="ECO:0000256" key="2">
    <source>
        <dbReference type="ARBA" id="ARBA00022490"/>
    </source>
</evidence>
<evidence type="ECO:0000256" key="1">
    <source>
        <dbReference type="ARBA" id="ARBA00004496"/>
    </source>
</evidence>
<dbReference type="InterPro" id="IPR012312">
    <property type="entry name" value="Hemerythrin-like"/>
</dbReference>
<keyword evidence="2" id="KW-0963">Cytoplasm</keyword>